<dbReference type="EMBL" id="JAXBLV010000217">
    <property type="protein sequence ID" value="MDY3562581.1"/>
    <property type="molecule type" value="Genomic_DNA"/>
</dbReference>
<accession>A0ABU5F4S3</accession>
<proteinExistence type="predicted"/>
<comment type="caution">
    <text evidence="1">The sequence shown here is derived from an EMBL/GenBank/DDBJ whole genome shotgun (WGS) entry which is preliminary data.</text>
</comment>
<dbReference type="InterPro" id="IPR010869">
    <property type="entry name" value="DUF1501"/>
</dbReference>
<gene>
    <name evidence="1" type="ORF">R5W23_004047</name>
</gene>
<dbReference type="SUPFAM" id="SSF53649">
    <property type="entry name" value="Alkaline phosphatase-like"/>
    <property type="match status" value="1"/>
</dbReference>
<evidence type="ECO:0000313" key="2">
    <source>
        <dbReference type="Proteomes" id="UP001272242"/>
    </source>
</evidence>
<keyword evidence="2" id="KW-1185">Reference proteome</keyword>
<reference evidence="2" key="1">
    <citation type="journal article" date="2023" name="Mar. Drugs">
        <title>Gemmata algarum, a Novel Planctomycete Isolated from an Algal Mat, Displays Antimicrobial Activity.</title>
        <authorList>
            <person name="Kumar G."/>
            <person name="Kallscheuer N."/>
            <person name="Kashif M."/>
            <person name="Ahamad S."/>
            <person name="Jagadeeshwari U."/>
            <person name="Pannikurungottu S."/>
            <person name="Haufschild T."/>
            <person name="Kabuu M."/>
            <person name="Sasikala C."/>
            <person name="Jogler C."/>
            <person name="Ramana C."/>
        </authorList>
    </citation>
    <scope>NUCLEOTIDE SEQUENCE [LARGE SCALE GENOMIC DNA]</scope>
    <source>
        <strain evidence="2">JC673</strain>
    </source>
</reference>
<dbReference type="InterPro" id="IPR006311">
    <property type="entry name" value="TAT_signal"/>
</dbReference>
<protein>
    <submittedName>
        <fullName evidence="1">DUF1501 domain-containing protein</fullName>
    </submittedName>
</protein>
<dbReference type="Pfam" id="PF07394">
    <property type="entry name" value="DUF1501"/>
    <property type="match status" value="1"/>
</dbReference>
<dbReference type="Proteomes" id="UP001272242">
    <property type="component" value="Unassembled WGS sequence"/>
</dbReference>
<organism evidence="1 2">
    <name type="scientific">Gemmata algarum</name>
    <dbReference type="NCBI Taxonomy" id="2975278"/>
    <lineage>
        <taxon>Bacteria</taxon>
        <taxon>Pseudomonadati</taxon>
        <taxon>Planctomycetota</taxon>
        <taxon>Planctomycetia</taxon>
        <taxon>Gemmatales</taxon>
        <taxon>Gemmataceae</taxon>
        <taxon>Gemmata</taxon>
    </lineage>
</organism>
<dbReference type="PROSITE" id="PS51318">
    <property type="entry name" value="TAT"/>
    <property type="match status" value="1"/>
</dbReference>
<dbReference type="PANTHER" id="PTHR43737:SF1">
    <property type="entry name" value="DUF1501 DOMAIN-CONTAINING PROTEIN"/>
    <property type="match status" value="1"/>
</dbReference>
<sequence length="438" mass="47507">MIDVVLNRQPHANCTGTSRRDFLRVGALAGLSLPSLLQAEARATSPGTGARAKSVVLVFLGGGLSHHDSFDPKPDAPDDVRGKYATIPTAVPGLLVSERLPRMAQVMNRLALVRSGAHNNDHHETATNWVLSGRFGTPFGDYPAVGAVVAHETGFSGTLPPYVAVPRNPSFTWELGKSAFLGGRYESFKAGDPNQVNYKVQDLSSEADAKKAARRDTLLKAVDGLAKRVEGNDQIATYDEFHARAREMVLSTEARSAFAIEREPEKLRNRYGRSTAGQSMLLARRLVESGVRFVTVNYGGWDHHGKIFEGLDKKLPEFDQAVSALVEDMSARGTFENTLLVVMGEFGRTPKINKDAGRDHWGQAASLLFAGAGVKPGLVLGKTDRQGAYTTQRPVTPADVAHTILDAMGIDPRKQLTTPDGRPLEVLDQGETVKELFE</sequence>
<evidence type="ECO:0000313" key="1">
    <source>
        <dbReference type="EMBL" id="MDY3562581.1"/>
    </source>
</evidence>
<name>A0ABU5F4S3_9BACT</name>
<dbReference type="PANTHER" id="PTHR43737">
    <property type="entry name" value="BLL7424 PROTEIN"/>
    <property type="match status" value="1"/>
</dbReference>
<dbReference type="Gene3D" id="3.40.720.10">
    <property type="entry name" value="Alkaline Phosphatase, subunit A"/>
    <property type="match status" value="1"/>
</dbReference>
<dbReference type="InterPro" id="IPR017850">
    <property type="entry name" value="Alkaline_phosphatase_core_sf"/>
</dbReference>
<dbReference type="RefSeq" id="WP_261190358.1">
    <property type="nucleotide sequence ID" value="NZ_JAXBLV010000217.1"/>
</dbReference>